<feature type="region of interest" description="Disordered" evidence="1">
    <location>
        <begin position="43"/>
        <end position="102"/>
    </location>
</feature>
<organism evidence="2">
    <name type="scientific">Sesamum latifolium</name>
    <dbReference type="NCBI Taxonomy" id="2727402"/>
    <lineage>
        <taxon>Eukaryota</taxon>
        <taxon>Viridiplantae</taxon>
        <taxon>Streptophyta</taxon>
        <taxon>Embryophyta</taxon>
        <taxon>Tracheophyta</taxon>
        <taxon>Spermatophyta</taxon>
        <taxon>Magnoliopsida</taxon>
        <taxon>eudicotyledons</taxon>
        <taxon>Gunneridae</taxon>
        <taxon>Pentapetalae</taxon>
        <taxon>asterids</taxon>
        <taxon>lamiids</taxon>
        <taxon>Lamiales</taxon>
        <taxon>Pedaliaceae</taxon>
        <taxon>Sesamum</taxon>
    </lineage>
</organism>
<reference evidence="2" key="1">
    <citation type="submission" date="2020-06" db="EMBL/GenBank/DDBJ databases">
        <authorList>
            <person name="Li T."/>
            <person name="Hu X."/>
            <person name="Zhang T."/>
            <person name="Song X."/>
            <person name="Zhang H."/>
            <person name="Dai N."/>
            <person name="Sheng W."/>
            <person name="Hou X."/>
            <person name="Wei L."/>
        </authorList>
    </citation>
    <scope>NUCLEOTIDE SEQUENCE</scope>
    <source>
        <strain evidence="2">KEN1</strain>
        <tissue evidence="2">Leaf</tissue>
    </source>
</reference>
<feature type="compositionally biased region" description="Polar residues" evidence="1">
    <location>
        <begin position="52"/>
        <end position="70"/>
    </location>
</feature>
<evidence type="ECO:0000313" key="2">
    <source>
        <dbReference type="EMBL" id="KAL0458530.1"/>
    </source>
</evidence>
<accession>A0AAW2XX10</accession>
<dbReference type="EMBL" id="JACGWN010000002">
    <property type="protein sequence ID" value="KAL0458530.1"/>
    <property type="molecule type" value="Genomic_DNA"/>
</dbReference>
<dbReference type="AlphaFoldDB" id="A0AAW2XX10"/>
<evidence type="ECO:0000256" key="1">
    <source>
        <dbReference type="SAM" id="MobiDB-lite"/>
    </source>
</evidence>
<protein>
    <submittedName>
        <fullName evidence="2">Uncharacterized protein</fullName>
    </submittedName>
</protein>
<reference evidence="2" key="2">
    <citation type="journal article" date="2024" name="Plant">
        <title>Genomic evolution and insights into agronomic trait innovations of Sesamum species.</title>
        <authorList>
            <person name="Miao H."/>
            <person name="Wang L."/>
            <person name="Qu L."/>
            <person name="Liu H."/>
            <person name="Sun Y."/>
            <person name="Le M."/>
            <person name="Wang Q."/>
            <person name="Wei S."/>
            <person name="Zheng Y."/>
            <person name="Lin W."/>
            <person name="Duan Y."/>
            <person name="Cao H."/>
            <person name="Xiong S."/>
            <person name="Wang X."/>
            <person name="Wei L."/>
            <person name="Li C."/>
            <person name="Ma Q."/>
            <person name="Ju M."/>
            <person name="Zhao R."/>
            <person name="Li G."/>
            <person name="Mu C."/>
            <person name="Tian Q."/>
            <person name="Mei H."/>
            <person name="Zhang T."/>
            <person name="Gao T."/>
            <person name="Zhang H."/>
        </authorList>
    </citation>
    <scope>NUCLEOTIDE SEQUENCE</scope>
    <source>
        <strain evidence="2">KEN1</strain>
    </source>
</reference>
<name>A0AAW2XX10_9LAMI</name>
<sequence length="102" mass="11389">MGLGVGLTTPFPPLFQVNFQPSTLLRIHPKERVLLQKICDDPSEVTSRRAGSGSSEYTSGQRWSLRQATTAACRLQDESSDEEEEVGGGMRKRVLLERRRGK</sequence>
<comment type="caution">
    <text evidence="2">The sequence shown here is derived from an EMBL/GenBank/DDBJ whole genome shotgun (WGS) entry which is preliminary data.</text>
</comment>
<gene>
    <name evidence="2" type="ORF">Slati_0480200</name>
</gene>
<proteinExistence type="predicted"/>